<feature type="transmembrane region" description="Helical" evidence="1">
    <location>
        <begin position="193"/>
        <end position="211"/>
    </location>
</feature>
<feature type="transmembrane region" description="Helical" evidence="1">
    <location>
        <begin position="321"/>
        <end position="341"/>
    </location>
</feature>
<keyword evidence="1" id="KW-1133">Transmembrane helix</keyword>
<gene>
    <name evidence="2" type="ORF">FE251_03065</name>
</gene>
<dbReference type="Pfam" id="PF20176">
    <property type="entry name" value="DUF6541"/>
    <property type="match status" value="1"/>
</dbReference>
<dbReference type="Proteomes" id="UP000313948">
    <property type="component" value="Chromosome"/>
</dbReference>
<feature type="transmembrane region" description="Helical" evidence="1">
    <location>
        <begin position="96"/>
        <end position="118"/>
    </location>
</feature>
<feature type="transmembrane region" description="Helical" evidence="1">
    <location>
        <begin position="438"/>
        <end position="459"/>
    </location>
</feature>
<evidence type="ECO:0000256" key="1">
    <source>
        <dbReference type="SAM" id="Phobius"/>
    </source>
</evidence>
<evidence type="ECO:0000313" key="3">
    <source>
        <dbReference type="Proteomes" id="UP000313948"/>
    </source>
</evidence>
<reference evidence="2 3" key="1">
    <citation type="submission" date="2019-05" db="EMBL/GenBank/DDBJ databases">
        <title>Georgenia *** sp. nov., and Georgenia *** sp. nov., isolated from the intestinal contents of plateau pika (Ochotona curzoniae) in the Qinghai-Tibet plateau of China.</title>
        <authorList>
            <person name="Tian Z."/>
        </authorList>
    </citation>
    <scope>NUCLEOTIDE SEQUENCE [LARGE SCALE GENOMIC DNA]</scope>
    <source>
        <strain evidence="2 3">Z294</strain>
    </source>
</reference>
<feature type="transmembrane region" description="Helical" evidence="1">
    <location>
        <begin position="376"/>
        <end position="394"/>
    </location>
</feature>
<feature type="transmembrane region" description="Helical" evidence="1">
    <location>
        <begin position="275"/>
        <end position="300"/>
    </location>
</feature>
<feature type="transmembrane region" description="Helical" evidence="1">
    <location>
        <begin position="243"/>
        <end position="263"/>
    </location>
</feature>
<keyword evidence="1" id="KW-0812">Transmembrane</keyword>
<keyword evidence="3" id="KW-1185">Reference proteome</keyword>
<feature type="transmembrane region" description="Helical" evidence="1">
    <location>
        <begin position="401"/>
        <end position="418"/>
    </location>
</feature>
<sequence length="644" mass="66841">MQWTEAVPTAAALAALLYLPGYLGTRLLGLRGLLALAGAPAATVAVLALGAVALDVLDVAWGPVSVTVLLALAVALCAVLGRLLRARPIALPPVSRTWAVVVTGATALAAGVLLYAFVLGMGRPDAVHQIYDPIFHLNAADTILRTGNASSLGGLDPMYGSRTGVFYPAAWPSMVALGAAVSDVVVASNMLMLLTGVVVWLGGIVVLARVVAPGAPLVAAAAPVVASSFLAFPANIHVLQGIFGYSVAIAMWPGVLAVLVLALRSRSAAGVVAGAVGAAGLVLAHPSGVMLLAVGVLPLLGHHLAGWGRELAGRGRRVLGTLVRLAVPGFVALLVLAVYTVPQLQAMAGFVHPTRPLGPTLRTAFLSATTVGWTSPWANTVVAALVLLGAVVAWRRPVTRWLAVGWLTTLVLFLATALGGPLRRLGAFWYNNPDRAEALLPTFGALLGALGVHALASLAARALAARGARPAQVAGGLVAVAVLTLAFVTSGAFRTDERLHGWTWWAFNPDHRLTGLAYASREELEMLRDLPVPDDAVVVGDPVSGAVLTQSVGDAVAFIPHVNPSSWDATQRFLLEHFADIHTDPAVCEVLRAEGIDYFYADEPADPTWETRAPGFYGVDTSTGFTLLDSGGTARLYRIDACTP</sequence>
<organism evidence="2 3">
    <name type="scientific">Georgenia wutianyii</name>
    <dbReference type="NCBI Taxonomy" id="2585135"/>
    <lineage>
        <taxon>Bacteria</taxon>
        <taxon>Bacillati</taxon>
        <taxon>Actinomycetota</taxon>
        <taxon>Actinomycetes</taxon>
        <taxon>Micrococcales</taxon>
        <taxon>Bogoriellaceae</taxon>
        <taxon>Georgenia</taxon>
    </lineage>
</organism>
<dbReference type="RefSeq" id="WP_139073815.1">
    <property type="nucleotide sequence ID" value="NZ_CP040899.1"/>
</dbReference>
<feature type="transmembrane region" description="Helical" evidence="1">
    <location>
        <begin position="217"/>
        <end position="236"/>
    </location>
</feature>
<feature type="transmembrane region" description="Helical" evidence="1">
    <location>
        <begin position="60"/>
        <end position="84"/>
    </location>
</feature>
<dbReference type="EMBL" id="CP040899">
    <property type="protein sequence ID" value="QDB78469.1"/>
    <property type="molecule type" value="Genomic_DNA"/>
</dbReference>
<protein>
    <submittedName>
        <fullName evidence="2">Uncharacterized protein</fullName>
    </submittedName>
</protein>
<accession>A0ABX5VJ94</accession>
<feature type="transmembrane region" description="Helical" evidence="1">
    <location>
        <begin position="471"/>
        <end position="493"/>
    </location>
</feature>
<dbReference type="InterPro" id="IPR046671">
    <property type="entry name" value="DUF6541"/>
</dbReference>
<keyword evidence="1" id="KW-0472">Membrane</keyword>
<evidence type="ECO:0000313" key="2">
    <source>
        <dbReference type="EMBL" id="QDB78469.1"/>
    </source>
</evidence>
<feature type="transmembrane region" description="Helical" evidence="1">
    <location>
        <begin position="32"/>
        <end position="54"/>
    </location>
</feature>
<name>A0ABX5VJ94_9MICO</name>
<feature type="transmembrane region" description="Helical" evidence="1">
    <location>
        <begin position="6"/>
        <end position="25"/>
    </location>
</feature>
<proteinExistence type="predicted"/>
<feature type="transmembrane region" description="Helical" evidence="1">
    <location>
        <begin position="165"/>
        <end position="186"/>
    </location>
</feature>